<feature type="region of interest" description="Disordered" evidence="4">
    <location>
        <begin position="71"/>
        <end position="103"/>
    </location>
</feature>
<evidence type="ECO:0000313" key="6">
    <source>
        <dbReference type="EMBL" id="PTQ50496.1"/>
    </source>
</evidence>
<keyword evidence="2" id="KW-0805">Transcription regulation</keyword>
<dbReference type="GO" id="GO:0000289">
    <property type="term" value="P:nuclear-transcribed mRNA poly(A) tail shortening"/>
    <property type="evidence" value="ECO:0000318"/>
    <property type="project" value="GO_Central"/>
</dbReference>
<dbReference type="EMBL" id="KZ772673">
    <property type="protein sequence ID" value="PTQ50496.1"/>
    <property type="molecule type" value="Genomic_DNA"/>
</dbReference>
<dbReference type="OrthoDB" id="25391at2759"/>
<evidence type="ECO:0000256" key="1">
    <source>
        <dbReference type="ARBA" id="ARBA00007682"/>
    </source>
</evidence>
<sequence>MLEHDSIMYFPFRHDANVKESMLNSSASTLLDSGSSARPFASSFSAQSASSPVFHHGVQGLHNATYNLQSVPNAMSSRNPGLGGGPSSGAHQPAGSLPSGRFGSNNLPVGLSQLSHGAIHGHSAMTSRAGISVVGNHAFSSSMNGVGGSGPGAAPGAGSVSNRGAMAGLGVSPSQMGVAGPRIASSAGNIGAGAGVSLTGGGNLSRSLNSGGGLSVTSLNGSRVNMGPLSNSGGIGVQGPGRPVNSMLPQGVNISSSTYSPSGDLLAMISRAPQAVSLLGSNFSSSPGSGIQVPSANGQLGTIGLGNDGGTNDGVAFDMNDFPQLTTRQTSGGGLQGPVAALRKQGVAVNTIVQQNQEFSIQNEDFPALPGFKGGSSDMPTEMQHKDQQHENTLSAMQAQHFPTGRSAGFSLGGSYVPHRQQQQQHQGTGVSSGVSTGSLSGTNAADLPHLHAAVSDNFPSSHGFSASYHSQAQAVGTPASGTAQSLRSGGSSGVAVNMGSYDQLVHQYQQHQQSQFSRLGAHQQQLTAVGQSSRDIGGKSVQGIQATPDRFGLLGLLSVIRMSDPDLTTLALGTDLTTLGLNLNSRENLYKTFASPWADGPIRGEPEFTLPQCYNQAAPKLQSGYYAKFQQDTLFYIFYSMPNDEAQLYAADELVNRGWFYHKDHHMWFTRVPNVEPLVKTNTYERGSYYYFDQNTWETGRKENFVLHYEMLEKRPQLPSQH</sequence>
<dbReference type="GO" id="GO:0030015">
    <property type="term" value="C:CCR4-NOT core complex"/>
    <property type="evidence" value="ECO:0000318"/>
    <property type="project" value="GO_Central"/>
</dbReference>
<dbReference type="GO" id="GO:0000932">
    <property type="term" value="C:P-body"/>
    <property type="evidence" value="ECO:0000318"/>
    <property type="project" value="GO_Central"/>
</dbReference>
<feature type="region of interest" description="Disordered" evidence="4">
    <location>
        <begin position="407"/>
        <end position="444"/>
    </location>
</feature>
<keyword evidence="7" id="KW-1185">Reference proteome</keyword>
<dbReference type="Gene3D" id="2.30.30.1020">
    <property type="entry name" value="CCR4-NOT complex subunit 2/3/5, C-terminal domain"/>
    <property type="match status" value="1"/>
</dbReference>
<dbReference type="Pfam" id="PF04153">
    <property type="entry name" value="NOT2_3_5_C"/>
    <property type="match status" value="1"/>
</dbReference>
<name>A0A2R6XWL6_MARPO</name>
<dbReference type="Proteomes" id="UP000244005">
    <property type="component" value="Unassembled WGS sequence"/>
</dbReference>
<evidence type="ECO:0000256" key="4">
    <source>
        <dbReference type="SAM" id="MobiDB-lite"/>
    </source>
</evidence>
<dbReference type="InterPro" id="IPR038635">
    <property type="entry name" value="CCR4-NOT_su2/3/5_C_sf"/>
</dbReference>
<evidence type="ECO:0000256" key="3">
    <source>
        <dbReference type="ARBA" id="ARBA00023163"/>
    </source>
</evidence>
<gene>
    <name evidence="6" type="ORF">MARPO_0001s0449</name>
</gene>
<keyword evidence="3" id="KW-0804">Transcription</keyword>
<evidence type="ECO:0000256" key="2">
    <source>
        <dbReference type="ARBA" id="ARBA00023015"/>
    </source>
</evidence>
<proteinExistence type="inferred from homology"/>
<dbReference type="InterPro" id="IPR007282">
    <property type="entry name" value="NOT2/3/5_C"/>
</dbReference>
<feature type="compositionally biased region" description="Low complexity" evidence="4">
    <location>
        <begin position="421"/>
        <end position="443"/>
    </location>
</feature>
<evidence type="ECO:0000313" key="7">
    <source>
        <dbReference type="Proteomes" id="UP000244005"/>
    </source>
</evidence>
<dbReference type="GO" id="GO:0006355">
    <property type="term" value="P:regulation of DNA-templated transcription"/>
    <property type="evidence" value="ECO:0007669"/>
    <property type="project" value="InterPro"/>
</dbReference>
<feature type="domain" description="NOT2/NOT3/NOT5 C-terminal" evidence="5">
    <location>
        <begin position="591"/>
        <end position="713"/>
    </location>
</feature>
<dbReference type="AlphaFoldDB" id="A0A2R6XWL6"/>
<evidence type="ECO:0000259" key="5">
    <source>
        <dbReference type="Pfam" id="PF04153"/>
    </source>
</evidence>
<feature type="region of interest" description="Disordered" evidence="4">
    <location>
        <begin position="365"/>
        <end position="386"/>
    </location>
</feature>
<dbReference type="InterPro" id="IPR040168">
    <property type="entry name" value="Not2/3/5"/>
</dbReference>
<comment type="similarity">
    <text evidence="1">Belongs to the CNOT2/3/5 family.</text>
</comment>
<organism evidence="6 7">
    <name type="scientific">Marchantia polymorpha</name>
    <name type="common">Common liverwort</name>
    <name type="synonym">Marchantia aquatica</name>
    <dbReference type="NCBI Taxonomy" id="3197"/>
    <lineage>
        <taxon>Eukaryota</taxon>
        <taxon>Viridiplantae</taxon>
        <taxon>Streptophyta</taxon>
        <taxon>Embryophyta</taxon>
        <taxon>Marchantiophyta</taxon>
        <taxon>Marchantiopsida</taxon>
        <taxon>Marchantiidae</taxon>
        <taxon>Marchantiales</taxon>
        <taxon>Marchantiaceae</taxon>
        <taxon>Marchantia</taxon>
    </lineage>
</organism>
<reference evidence="7" key="1">
    <citation type="journal article" date="2017" name="Cell">
        <title>Insights into land plant evolution garnered from the Marchantia polymorpha genome.</title>
        <authorList>
            <person name="Bowman J.L."/>
            <person name="Kohchi T."/>
            <person name="Yamato K.T."/>
            <person name="Jenkins J."/>
            <person name="Shu S."/>
            <person name="Ishizaki K."/>
            <person name="Yamaoka S."/>
            <person name="Nishihama R."/>
            <person name="Nakamura Y."/>
            <person name="Berger F."/>
            <person name="Adam C."/>
            <person name="Aki S.S."/>
            <person name="Althoff F."/>
            <person name="Araki T."/>
            <person name="Arteaga-Vazquez M.A."/>
            <person name="Balasubrmanian S."/>
            <person name="Barry K."/>
            <person name="Bauer D."/>
            <person name="Boehm C.R."/>
            <person name="Briginshaw L."/>
            <person name="Caballero-Perez J."/>
            <person name="Catarino B."/>
            <person name="Chen F."/>
            <person name="Chiyoda S."/>
            <person name="Chovatia M."/>
            <person name="Davies K.M."/>
            <person name="Delmans M."/>
            <person name="Demura T."/>
            <person name="Dierschke T."/>
            <person name="Dolan L."/>
            <person name="Dorantes-Acosta A.E."/>
            <person name="Eklund D.M."/>
            <person name="Florent S.N."/>
            <person name="Flores-Sandoval E."/>
            <person name="Fujiyama A."/>
            <person name="Fukuzawa H."/>
            <person name="Galik B."/>
            <person name="Grimanelli D."/>
            <person name="Grimwood J."/>
            <person name="Grossniklaus U."/>
            <person name="Hamada T."/>
            <person name="Haseloff J."/>
            <person name="Hetherington A.J."/>
            <person name="Higo A."/>
            <person name="Hirakawa Y."/>
            <person name="Hundley H.N."/>
            <person name="Ikeda Y."/>
            <person name="Inoue K."/>
            <person name="Inoue S.I."/>
            <person name="Ishida S."/>
            <person name="Jia Q."/>
            <person name="Kakita M."/>
            <person name="Kanazawa T."/>
            <person name="Kawai Y."/>
            <person name="Kawashima T."/>
            <person name="Kennedy M."/>
            <person name="Kinose K."/>
            <person name="Kinoshita T."/>
            <person name="Kohara Y."/>
            <person name="Koide E."/>
            <person name="Komatsu K."/>
            <person name="Kopischke S."/>
            <person name="Kubo M."/>
            <person name="Kyozuka J."/>
            <person name="Lagercrantz U."/>
            <person name="Lin S.S."/>
            <person name="Lindquist E."/>
            <person name="Lipzen A.M."/>
            <person name="Lu C.W."/>
            <person name="De Luna E."/>
            <person name="Martienssen R.A."/>
            <person name="Minamino N."/>
            <person name="Mizutani M."/>
            <person name="Mizutani M."/>
            <person name="Mochizuki N."/>
            <person name="Monte I."/>
            <person name="Mosher R."/>
            <person name="Nagasaki H."/>
            <person name="Nakagami H."/>
            <person name="Naramoto S."/>
            <person name="Nishitani K."/>
            <person name="Ohtani M."/>
            <person name="Okamoto T."/>
            <person name="Okumura M."/>
            <person name="Phillips J."/>
            <person name="Pollak B."/>
            <person name="Reinders A."/>
            <person name="Rovekamp M."/>
            <person name="Sano R."/>
            <person name="Sawa S."/>
            <person name="Schmid M.W."/>
            <person name="Shirakawa M."/>
            <person name="Solano R."/>
            <person name="Spunde A."/>
            <person name="Suetsugu N."/>
            <person name="Sugano S."/>
            <person name="Sugiyama A."/>
            <person name="Sun R."/>
            <person name="Suzuki Y."/>
            <person name="Takenaka M."/>
            <person name="Takezawa D."/>
            <person name="Tomogane H."/>
            <person name="Tsuzuki M."/>
            <person name="Ueda T."/>
            <person name="Umeda M."/>
            <person name="Ward J.M."/>
            <person name="Watanabe Y."/>
            <person name="Yazaki K."/>
            <person name="Yokoyama R."/>
            <person name="Yoshitake Y."/>
            <person name="Yotsui I."/>
            <person name="Zachgo S."/>
            <person name="Schmutz J."/>
        </authorList>
    </citation>
    <scope>NUCLEOTIDE SEQUENCE [LARGE SCALE GENOMIC DNA]</scope>
    <source>
        <strain evidence="7">Tak-1</strain>
    </source>
</reference>
<dbReference type="Gramene" id="Mp1g21150.1">
    <property type="protein sequence ID" value="Mp1g21150.1.cds"/>
    <property type="gene ID" value="Mp1g21150"/>
</dbReference>
<accession>A0A2R6XWL6</accession>
<dbReference type="PANTHER" id="PTHR23326">
    <property type="entry name" value="CCR4 NOT-RELATED"/>
    <property type="match status" value="1"/>
</dbReference>
<protein>
    <recommendedName>
        <fullName evidence="5">NOT2/NOT3/NOT5 C-terminal domain-containing protein</fullName>
    </recommendedName>
</protein>